<evidence type="ECO:0000313" key="4">
    <source>
        <dbReference type="Proteomes" id="UP000296049"/>
    </source>
</evidence>
<proteinExistence type="predicted"/>
<feature type="region of interest" description="Disordered" evidence="1">
    <location>
        <begin position="126"/>
        <end position="148"/>
    </location>
</feature>
<feature type="signal peptide" evidence="2">
    <location>
        <begin position="1"/>
        <end position="23"/>
    </location>
</feature>
<evidence type="ECO:0000313" key="3">
    <source>
        <dbReference type="EMBL" id="EOB00756.1"/>
    </source>
</evidence>
<reference evidence="4" key="1">
    <citation type="journal article" date="2013" name="Nat. Genet.">
        <title>The duck genome and transcriptome provide insight into an avian influenza virus reservoir species.</title>
        <authorList>
            <person name="Huang Y."/>
            <person name="Li Y."/>
            <person name="Burt D.W."/>
            <person name="Chen H."/>
            <person name="Zhang Y."/>
            <person name="Qian W."/>
            <person name="Kim H."/>
            <person name="Gan S."/>
            <person name="Zhao Y."/>
            <person name="Li J."/>
            <person name="Yi K."/>
            <person name="Feng H."/>
            <person name="Zhu P."/>
            <person name="Li B."/>
            <person name="Liu Q."/>
            <person name="Fairley S."/>
            <person name="Magor K.E."/>
            <person name="Du Z."/>
            <person name="Hu X."/>
            <person name="Goodman L."/>
            <person name="Tafer H."/>
            <person name="Vignal A."/>
            <person name="Lee T."/>
            <person name="Kim K.W."/>
            <person name="Sheng Z."/>
            <person name="An Y."/>
            <person name="Searle S."/>
            <person name="Herrero J."/>
            <person name="Groenen M.A."/>
            <person name="Crooijmans R.P."/>
            <person name="Faraut T."/>
            <person name="Cai Q."/>
            <person name="Webster R.G."/>
            <person name="Aldridge J.R."/>
            <person name="Warren W.C."/>
            <person name="Bartschat S."/>
            <person name="Kehr S."/>
            <person name="Marz M."/>
            <person name="Stadler P.F."/>
            <person name="Smith J."/>
            <person name="Kraus R.H."/>
            <person name="Zhao Y."/>
            <person name="Ren L."/>
            <person name="Fei J."/>
            <person name="Morisson M."/>
            <person name="Kaiser P."/>
            <person name="Griffin D.K."/>
            <person name="Rao M."/>
            <person name="Pitel F."/>
            <person name="Wang J."/>
            <person name="Li N."/>
        </authorList>
    </citation>
    <scope>NUCLEOTIDE SEQUENCE [LARGE SCALE GENOMIC DNA]</scope>
</reference>
<dbReference type="Proteomes" id="UP000296049">
    <property type="component" value="Unassembled WGS sequence"/>
</dbReference>
<dbReference type="EMBL" id="KB743167">
    <property type="protein sequence ID" value="EOB00756.1"/>
    <property type="molecule type" value="Genomic_DNA"/>
</dbReference>
<feature type="compositionally biased region" description="Polar residues" evidence="1">
    <location>
        <begin position="126"/>
        <end position="136"/>
    </location>
</feature>
<keyword evidence="4" id="KW-1185">Reference proteome</keyword>
<keyword evidence="2" id="KW-0732">Signal</keyword>
<dbReference type="AlphaFoldDB" id="R0JTH4"/>
<name>R0JTH4_ANAPL</name>
<feature type="region of interest" description="Disordered" evidence="1">
    <location>
        <begin position="290"/>
        <end position="328"/>
    </location>
</feature>
<evidence type="ECO:0000256" key="2">
    <source>
        <dbReference type="SAM" id="SignalP"/>
    </source>
</evidence>
<feature type="compositionally biased region" description="Polar residues" evidence="1">
    <location>
        <begin position="290"/>
        <end position="305"/>
    </location>
</feature>
<sequence>MLTAFGLHSIQLELWNILLLVEQQPEETRPCWFPPRVCFLTHTCIHKHMKGLRGVQGSVAWIVWSPCRMRKKESEVPHLDSAPSHALWLTLPAAFPIPPPPYSRNQEDSDNEQRWLFVIYSVSSLSPGPQHNQEGLSQKAKRNTEENQRYQRLQPMDLASVSDVCDSAQARSIADLLWAKKIPTDTSLSESFCNLQGIVQQILNVQGPILTCTRTRTSQLTFIPLVNNISLLTDNVQDQVDEGCGGGCNGDGAINSHSEHSIEDVPFKPLGAEGAGGMWTRKGDVEFSTDSCKMNTTGRPSSSNEAADARQKHSSFESQHNTVAGEHI</sequence>
<accession>R0JTH4</accession>
<feature type="chain" id="PRO_5004343641" evidence="2">
    <location>
        <begin position="24"/>
        <end position="328"/>
    </location>
</feature>
<protein>
    <submittedName>
        <fullName evidence="3">Uncharacterized protein</fullName>
    </submittedName>
</protein>
<organism evidence="3 4">
    <name type="scientific">Anas platyrhynchos</name>
    <name type="common">Mallard</name>
    <name type="synonym">Anas boschas</name>
    <dbReference type="NCBI Taxonomy" id="8839"/>
    <lineage>
        <taxon>Eukaryota</taxon>
        <taxon>Metazoa</taxon>
        <taxon>Chordata</taxon>
        <taxon>Craniata</taxon>
        <taxon>Vertebrata</taxon>
        <taxon>Euteleostomi</taxon>
        <taxon>Archelosauria</taxon>
        <taxon>Archosauria</taxon>
        <taxon>Dinosauria</taxon>
        <taxon>Saurischia</taxon>
        <taxon>Theropoda</taxon>
        <taxon>Coelurosauria</taxon>
        <taxon>Aves</taxon>
        <taxon>Neognathae</taxon>
        <taxon>Galloanserae</taxon>
        <taxon>Anseriformes</taxon>
        <taxon>Anatidae</taxon>
        <taxon>Anatinae</taxon>
        <taxon>Anas</taxon>
    </lineage>
</organism>
<gene>
    <name evidence="3" type="ORF">Anapl_05899</name>
</gene>
<evidence type="ECO:0000256" key="1">
    <source>
        <dbReference type="SAM" id="MobiDB-lite"/>
    </source>
</evidence>